<dbReference type="AlphaFoldDB" id="A0A6V8HBL1"/>
<dbReference type="PANTHER" id="PTHR22935">
    <property type="entry name" value="PENICILLIN-BINDING PROTEIN"/>
    <property type="match status" value="1"/>
</dbReference>
<name>A0A6V8HBL1_TALPI</name>
<accession>A0A6V8HBL1</accession>
<sequence>MKSAVFASLAVTAQATTYTPVLGPVFPRASNLSFSDAFQRLTANLTTTLEYIISSSSESIINSQDTSFALQIFSSDTGAPDVNHTLFQYFYTSPATANASTGVTQVDENTVFRIGSASKLWTVYTLLASAGETSLYDPVTKWVPELQAAAVAAGTNDAVDYVRWEDVTLQELASHLAGMGRDYAFADLALEDPDLASKGFPTLGKNDTPPCGATAACTRAQFFDGITQAHPMAPTSFTPIYSNAAIQILSYALEAITNKTYNALLEEYLFEPLGLNDSYYDVPADNVGIIPGNASTSLWGLSAGDETPAGGLYASIKDLSTVGRSILNNTLLSPATTRRWLKPITHTASLSYSVGTPWEIFSFENVDGRTVDLYSKSGDLGAYSSMTALLPDYNVGFTILAAGEGTTALVAALTDTVANVLIPALEEAAREEANNVYTGTYSAQTNSSLVISIDDGPGLRLEQWISNSVDMFQVIRALNGIDTPDIRLYPTGLQQKRNGCLYQSFRAVFGSLESAGEAIGPVTGSSITWELVDSYKYGNVGVDEFLFELDAGTGGMVSVSPRALRESLQKS</sequence>
<gene>
    <name evidence="3" type="ORF">TCE0_033r09643</name>
</gene>
<dbReference type="InterPro" id="IPR051478">
    <property type="entry name" value="Beta-lactamase-like_AB/R"/>
</dbReference>
<proteinExistence type="predicted"/>
<feature type="domain" description="Beta-lactamase-related" evidence="1">
    <location>
        <begin position="98"/>
        <end position="418"/>
    </location>
</feature>
<evidence type="ECO:0000259" key="2">
    <source>
        <dbReference type="Pfam" id="PF26335"/>
    </source>
</evidence>
<dbReference type="Pfam" id="PF00144">
    <property type="entry name" value="Beta-lactamase"/>
    <property type="match status" value="1"/>
</dbReference>
<reference evidence="4" key="1">
    <citation type="journal article" date="2015" name="Genome Announc.">
        <title>Draft genome sequence of Talaromyces cellulolyticus strain Y-94, a source of lignocellulosic biomass-degrading enzymes.</title>
        <authorList>
            <person name="Fujii T."/>
            <person name="Koike H."/>
            <person name="Sawayama S."/>
            <person name="Yano S."/>
            <person name="Inoue H."/>
        </authorList>
    </citation>
    <scope>NUCLEOTIDE SEQUENCE [LARGE SCALE GENOMIC DNA]</scope>
    <source>
        <strain evidence="4">Y-94</strain>
    </source>
</reference>
<dbReference type="PANTHER" id="PTHR22935:SF97">
    <property type="entry name" value="BETA-LACTAMASE-RELATED DOMAIN-CONTAINING PROTEIN"/>
    <property type="match status" value="1"/>
</dbReference>
<protein>
    <submittedName>
        <fullName evidence="3">Uncharacterized protein</fullName>
    </submittedName>
</protein>
<comment type="caution">
    <text evidence="3">The sequence shown here is derived from an EMBL/GenBank/DDBJ whole genome shotgun (WGS) entry which is preliminary data.</text>
</comment>
<dbReference type="Proteomes" id="UP000053095">
    <property type="component" value="Unassembled WGS sequence"/>
</dbReference>
<feature type="domain" description="Beta-lactamase-like ARB-00930-like C-terminal" evidence="2">
    <location>
        <begin position="429"/>
        <end position="570"/>
    </location>
</feature>
<dbReference type="Gene3D" id="3.40.710.10">
    <property type="entry name" value="DD-peptidase/beta-lactamase superfamily"/>
    <property type="match status" value="1"/>
</dbReference>
<dbReference type="InterPro" id="IPR001466">
    <property type="entry name" value="Beta-lactam-related"/>
</dbReference>
<dbReference type="Pfam" id="PF26335">
    <property type="entry name" value="ARB_00930_C"/>
    <property type="match status" value="1"/>
</dbReference>
<dbReference type="SUPFAM" id="SSF56601">
    <property type="entry name" value="beta-lactamase/transpeptidase-like"/>
    <property type="match status" value="1"/>
</dbReference>
<dbReference type="InterPro" id="IPR012338">
    <property type="entry name" value="Beta-lactam/transpept-like"/>
</dbReference>
<keyword evidence="4" id="KW-1185">Reference proteome</keyword>
<dbReference type="EMBL" id="DF933829">
    <property type="protein sequence ID" value="GAM38701.1"/>
    <property type="molecule type" value="Genomic_DNA"/>
</dbReference>
<dbReference type="InterPro" id="IPR058664">
    <property type="entry name" value="ARB_00930-like_C"/>
</dbReference>
<organism evidence="3 4">
    <name type="scientific">Talaromyces pinophilus</name>
    <name type="common">Penicillium pinophilum</name>
    <dbReference type="NCBI Taxonomy" id="128442"/>
    <lineage>
        <taxon>Eukaryota</taxon>
        <taxon>Fungi</taxon>
        <taxon>Dikarya</taxon>
        <taxon>Ascomycota</taxon>
        <taxon>Pezizomycotina</taxon>
        <taxon>Eurotiomycetes</taxon>
        <taxon>Eurotiomycetidae</taxon>
        <taxon>Eurotiales</taxon>
        <taxon>Trichocomaceae</taxon>
        <taxon>Talaromyces</taxon>
        <taxon>Talaromyces sect. Talaromyces</taxon>
    </lineage>
</organism>
<evidence type="ECO:0000313" key="3">
    <source>
        <dbReference type="EMBL" id="GAM38701.1"/>
    </source>
</evidence>
<evidence type="ECO:0000259" key="1">
    <source>
        <dbReference type="Pfam" id="PF00144"/>
    </source>
</evidence>
<evidence type="ECO:0000313" key="4">
    <source>
        <dbReference type="Proteomes" id="UP000053095"/>
    </source>
</evidence>